<protein>
    <submittedName>
        <fullName evidence="1">Uncharacterized protein</fullName>
    </submittedName>
</protein>
<dbReference type="AlphaFoldDB" id="A0A9P4RCY2"/>
<reference evidence="1" key="1">
    <citation type="journal article" date="2020" name="Stud. Mycol.">
        <title>101 Dothideomycetes genomes: a test case for predicting lifestyles and emergence of pathogens.</title>
        <authorList>
            <person name="Haridas S."/>
            <person name="Albert R."/>
            <person name="Binder M."/>
            <person name="Bloem J."/>
            <person name="Labutti K."/>
            <person name="Salamov A."/>
            <person name="Andreopoulos B."/>
            <person name="Baker S."/>
            <person name="Barry K."/>
            <person name="Bills G."/>
            <person name="Bluhm B."/>
            <person name="Cannon C."/>
            <person name="Castanera R."/>
            <person name="Culley D."/>
            <person name="Daum C."/>
            <person name="Ezra D."/>
            <person name="Gonzalez J."/>
            <person name="Henrissat B."/>
            <person name="Kuo A."/>
            <person name="Liang C."/>
            <person name="Lipzen A."/>
            <person name="Lutzoni F."/>
            <person name="Magnuson J."/>
            <person name="Mondo S."/>
            <person name="Nolan M."/>
            <person name="Ohm R."/>
            <person name="Pangilinan J."/>
            <person name="Park H.-J."/>
            <person name="Ramirez L."/>
            <person name="Alfaro M."/>
            <person name="Sun H."/>
            <person name="Tritt A."/>
            <person name="Yoshinaga Y."/>
            <person name="Zwiers L.-H."/>
            <person name="Turgeon B."/>
            <person name="Goodwin S."/>
            <person name="Spatafora J."/>
            <person name="Crous P."/>
            <person name="Grigoriev I."/>
        </authorList>
    </citation>
    <scope>NUCLEOTIDE SEQUENCE</scope>
    <source>
        <strain evidence="1">CBS 125425</strain>
    </source>
</reference>
<keyword evidence="2" id="KW-1185">Reference proteome</keyword>
<dbReference type="EMBL" id="ML996097">
    <property type="protein sequence ID" value="KAF2741217.1"/>
    <property type="molecule type" value="Genomic_DNA"/>
</dbReference>
<sequence>MAHQAHSIPWHIVADNFEFIHWNPHFYGSTNLYLRNKPEMGKQLGHFTRVFARALADYSVIERKKYDADPAIPDLDEIIISEDAVKRMSKTVQQYKTEFPARSSPDDVLSLYKRTARLFVDETTASEGDMHNSLFDVCEQTKTMIMYGEMDTLFRLATHPRVWFGRLWDEDQYANSHGFGLSRLKESALLAYICLNVLFLKPELYDPVSRMNFIEEETKAHRQTLSPDLYDYRLTAAYQHMLLYCTAVPYGAKRWESHTYPHREFFGIPRGMFEYVYSNTYQKQNLGREPVSKLVHTEFKGGYVPGKSDIPLVLNLLGRKGLPAELALHVMDIAGYTPVGRTHVRDDPLHISNGEELKKYLSYCWKILVRIDMLCKENGRWLDWEVEVTDALYTLFEIEPGMSTTRHWDWGGDNWESDISLRRSKRAFR</sequence>
<accession>A0A9P4RCY2</accession>
<dbReference type="OrthoDB" id="3204049at2759"/>
<evidence type="ECO:0000313" key="1">
    <source>
        <dbReference type="EMBL" id="KAF2741217.1"/>
    </source>
</evidence>
<comment type="caution">
    <text evidence="1">The sequence shown here is derived from an EMBL/GenBank/DDBJ whole genome shotgun (WGS) entry which is preliminary data.</text>
</comment>
<name>A0A9P4RCY2_9PLEO</name>
<proteinExistence type="predicted"/>
<organism evidence="1 2">
    <name type="scientific">Polyplosphaeria fusca</name>
    <dbReference type="NCBI Taxonomy" id="682080"/>
    <lineage>
        <taxon>Eukaryota</taxon>
        <taxon>Fungi</taxon>
        <taxon>Dikarya</taxon>
        <taxon>Ascomycota</taxon>
        <taxon>Pezizomycotina</taxon>
        <taxon>Dothideomycetes</taxon>
        <taxon>Pleosporomycetidae</taxon>
        <taxon>Pleosporales</taxon>
        <taxon>Tetraplosphaeriaceae</taxon>
        <taxon>Polyplosphaeria</taxon>
    </lineage>
</organism>
<gene>
    <name evidence="1" type="ORF">EJ04DRAFT_507071</name>
</gene>
<dbReference type="Proteomes" id="UP000799444">
    <property type="component" value="Unassembled WGS sequence"/>
</dbReference>
<evidence type="ECO:0000313" key="2">
    <source>
        <dbReference type="Proteomes" id="UP000799444"/>
    </source>
</evidence>